<protein>
    <submittedName>
        <fullName evidence="2">Uncharacterized protein</fullName>
    </submittedName>
</protein>
<evidence type="ECO:0000313" key="2">
    <source>
        <dbReference type="EMBL" id="SPD25638.1"/>
    </source>
</evidence>
<organism evidence="2">
    <name type="scientific">Fagus sylvatica</name>
    <name type="common">Beechnut</name>
    <dbReference type="NCBI Taxonomy" id="28930"/>
    <lineage>
        <taxon>Eukaryota</taxon>
        <taxon>Viridiplantae</taxon>
        <taxon>Streptophyta</taxon>
        <taxon>Embryophyta</taxon>
        <taxon>Tracheophyta</taxon>
        <taxon>Spermatophyta</taxon>
        <taxon>Magnoliopsida</taxon>
        <taxon>eudicotyledons</taxon>
        <taxon>Gunneridae</taxon>
        <taxon>Pentapetalae</taxon>
        <taxon>rosids</taxon>
        <taxon>fabids</taxon>
        <taxon>Fagales</taxon>
        <taxon>Fagaceae</taxon>
        <taxon>Fagus</taxon>
    </lineage>
</organism>
<accession>A0A2N9IMD3</accession>
<sequence>MLTGTSHPHVPPRPKSRTVPAVPAYSGLFQPQFSPVQPSFKPLPTVSAASSSPVQPSFKPLPTVSAASRVQLPPTGMDI</sequence>
<evidence type="ECO:0000256" key="1">
    <source>
        <dbReference type="SAM" id="MobiDB-lite"/>
    </source>
</evidence>
<dbReference type="AlphaFoldDB" id="A0A2N9IMD3"/>
<proteinExistence type="predicted"/>
<reference evidence="2" key="1">
    <citation type="submission" date="2018-02" db="EMBL/GenBank/DDBJ databases">
        <authorList>
            <person name="Cohen D.B."/>
            <person name="Kent A.D."/>
        </authorList>
    </citation>
    <scope>NUCLEOTIDE SEQUENCE</scope>
</reference>
<gene>
    <name evidence="2" type="ORF">FSB_LOCUS53520</name>
</gene>
<dbReference type="EMBL" id="OIVN01006126">
    <property type="protein sequence ID" value="SPD25638.1"/>
    <property type="molecule type" value="Genomic_DNA"/>
</dbReference>
<feature type="region of interest" description="Disordered" evidence="1">
    <location>
        <begin position="1"/>
        <end position="21"/>
    </location>
</feature>
<name>A0A2N9IMD3_FAGSY</name>